<organism evidence="2 3">
    <name type="scientific">Streptosporangium roseum (strain ATCC 12428 / DSM 43021 / JCM 3005 / KCTC 9067 / NCIMB 10171 / NRRL 2505 / NI 9100)</name>
    <dbReference type="NCBI Taxonomy" id="479432"/>
    <lineage>
        <taxon>Bacteria</taxon>
        <taxon>Bacillati</taxon>
        <taxon>Actinomycetota</taxon>
        <taxon>Actinomycetes</taxon>
        <taxon>Streptosporangiales</taxon>
        <taxon>Streptosporangiaceae</taxon>
        <taxon>Streptosporangium</taxon>
    </lineage>
</organism>
<sequence>MVEFGLGTSSGRIELAGQSGGAPSRPRRPGQGHYRIRLHCRVSEREDSQHLLIMSFPGRGDRTVNLKR</sequence>
<evidence type="ECO:0000256" key="1">
    <source>
        <dbReference type="SAM" id="MobiDB-lite"/>
    </source>
</evidence>
<dbReference type="KEGG" id="sro:Sros_6799"/>
<protein>
    <submittedName>
        <fullName evidence="2">Uncharacterized protein</fullName>
    </submittedName>
</protein>
<evidence type="ECO:0000313" key="3">
    <source>
        <dbReference type="Proteomes" id="UP000002029"/>
    </source>
</evidence>
<feature type="region of interest" description="Disordered" evidence="1">
    <location>
        <begin position="1"/>
        <end position="33"/>
    </location>
</feature>
<reference evidence="2 3" key="1">
    <citation type="journal article" date="2010" name="Stand. Genomic Sci.">
        <title>Complete genome sequence of Streptosporangium roseum type strain (NI 9100).</title>
        <authorList>
            <person name="Nolan M."/>
            <person name="Sikorski J."/>
            <person name="Jando M."/>
            <person name="Lucas S."/>
            <person name="Lapidus A."/>
            <person name="Glavina Del Rio T."/>
            <person name="Chen F."/>
            <person name="Tice H."/>
            <person name="Pitluck S."/>
            <person name="Cheng J.F."/>
            <person name="Chertkov O."/>
            <person name="Sims D."/>
            <person name="Meincke L."/>
            <person name="Brettin T."/>
            <person name="Han C."/>
            <person name="Detter J.C."/>
            <person name="Bruce D."/>
            <person name="Goodwin L."/>
            <person name="Land M."/>
            <person name="Hauser L."/>
            <person name="Chang Y.J."/>
            <person name="Jeffries C.D."/>
            <person name="Ivanova N."/>
            <person name="Mavromatis K."/>
            <person name="Mikhailova N."/>
            <person name="Chen A."/>
            <person name="Palaniappan K."/>
            <person name="Chain P."/>
            <person name="Rohde M."/>
            <person name="Goker M."/>
            <person name="Bristow J."/>
            <person name="Eisen J.A."/>
            <person name="Markowitz V."/>
            <person name="Hugenholtz P."/>
            <person name="Kyrpides N.C."/>
            <person name="Klenk H.P."/>
        </authorList>
    </citation>
    <scope>NUCLEOTIDE SEQUENCE [LARGE SCALE GENOMIC DNA]</scope>
    <source>
        <strain evidence="3">ATCC 12428 / DSM 43021 / JCM 3005 / NI 9100</strain>
    </source>
</reference>
<accession>D2B5K3</accession>
<name>D2B5K3_STRRD</name>
<dbReference type="HOGENOM" id="CLU_2792331_0_0_11"/>
<dbReference type="STRING" id="479432.Sros_6799"/>
<proteinExistence type="predicted"/>
<dbReference type="Proteomes" id="UP000002029">
    <property type="component" value="Chromosome"/>
</dbReference>
<dbReference type="AlphaFoldDB" id="D2B5K3"/>
<keyword evidence="3" id="KW-1185">Reference proteome</keyword>
<dbReference type="EMBL" id="CP001814">
    <property type="protein sequence ID" value="ACZ89508.1"/>
    <property type="molecule type" value="Genomic_DNA"/>
</dbReference>
<evidence type="ECO:0000313" key="2">
    <source>
        <dbReference type="EMBL" id="ACZ89508.1"/>
    </source>
</evidence>
<gene>
    <name evidence="2" type="ordered locus">Sros_6799</name>
</gene>